<dbReference type="PANTHER" id="PTHR33337">
    <property type="entry name" value="GFA DOMAIN-CONTAINING PROTEIN"/>
    <property type="match status" value="1"/>
</dbReference>
<feature type="domain" description="CENP-V/GFA" evidence="6">
    <location>
        <begin position="18"/>
        <end position="133"/>
    </location>
</feature>
<dbReference type="GO" id="GO:0016846">
    <property type="term" value="F:carbon-sulfur lyase activity"/>
    <property type="evidence" value="ECO:0007669"/>
    <property type="project" value="InterPro"/>
</dbReference>
<accession>A0A0C3LJH9</accession>
<sequence length="171" mass="19226">MASQPPYAALPNDFKSLFTASCHCGRVQYEIAVEKPLDAKYCHCKDCQTLHGAPFQWAAIVNKSDVQFLPGVQDHLEFYKSDTQTPSKTRPDPPSKLTCRSCHSPIMDEGRRMCMLFPSLIKFPSRAALAPWQPTCHIFYKARVCDIPDGKPKWPGHKDDGEPMAEATLDE</sequence>
<dbReference type="Pfam" id="PF04828">
    <property type="entry name" value="GFA"/>
    <property type="match status" value="1"/>
</dbReference>
<dbReference type="PROSITE" id="PS51891">
    <property type="entry name" value="CENP_V_GFA"/>
    <property type="match status" value="1"/>
</dbReference>
<evidence type="ECO:0000256" key="2">
    <source>
        <dbReference type="ARBA" id="ARBA00022723"/>
    </source>
</evidence>
<feature type="region of interest" description="Disordered" evidence="5">
    <location>
        <begin position="151"/>
        <end position="171"/>
    </location>
</feature>
<dbReference type="PANTHER" id="PTHR33337:SF40">
    <property type="entry name" value="CENP-V_GFA DOMAIN-CONTAINING PROTEIN-RELATED"/>
    <property type="match status" value="1"/>
</dbReference>
<evidence type="ECO:0000313" key="7">
    <source>
        <dbReference type="EMBL" id="KIO34238.1"/>
    </source>
</evidence>
<keyword evidence="4" id="KW-0456">Lyase</keyword>
<dbReference type="OrthoDB" id="9970124at2759"/>
<dbReference type="SUPFAM" id="SSF51316">
    <property type="entry name" value="Mss4-like"/>
    <property type="match status" value="1"/>
</dbReference>
<evidence type="ECO:0000313" key="8">
    <source>
        <dbReference type="Proteomes" id="UP000054248"/>
    </source>
</evidence>
<dbReference type="Gene3D" id="3.90.1590.10">
    <property type="entry name" value="glutathione-dependent formaldehyde- activating enzyme (gfa)"/>
    <property type="match status" value="1"/>
</dbReference>
<dbReference type="InterPro" id="IPR011057">
    <property type="entry name" value="Mss4-like_sf"/>
</dbReference>
<evidence type="ECO:0000256" key="1">
    <source>
        <dbReference type="ARBA" id="ARBA00005495"/>
    </source>
</evidence>
<evidence type="ECO:0000256" key="5">
    <source>
        <dbReference type="SAM" id="MobiDB-lite"/>
    </source>
</evidence>
<feature type="compositionally biased region" description="Basic and acidic residues" evidence="5">
    <location>
        <begin position="151"/>
        <end position="161"/>
    </location>
</feature>
<keyword evidence="8" id="KW-1185">Reference proteome</keyword>
<gene>
    <name evidence="7" type="ORF">M407DRAFT_223962</name>
</gene>
<dbReference type="GO" id="GO:0046872">
    <property type="term" value="F:metal ion binding"/>
    <property type="evidence" value="ECO:0007669"/>
    <property type="project" value="UniProtKB-KW"/>
</dbReference>
<reference evidence="7 8" key="1">
    <citation type="submission" date="2014-04" db="EMBL/GenBank/DDBJ databases">
        <authorList>
            <consortium name="DOE Joint Genome Institute"/>
            <person name="Kuo A."/>
            <person name="Girlanda M."/>
            <person name="Perotto S."/>
            <person name="Kohler A."/>
            <person name="Nagy L.G."/>
            <person name="Floudas D."/>
            <person name="Copeland A."/>
            <person name="Barry K.W."/>
            <person name="Cichocki N."/>
            <person name="Veneault-Fourrey C."/>
            <person name="LaButti K."/>
            <person name="Lindquist E.A."/>
            <person name="Lipzen A."/>
            <person name="Lundell T."/>
            <person name="Morin E."/>
            <person name="Murat C."/>
            <person name="Sun H."/>
            <person name="Tunlid A."/>
            <person name="Henrissat B."/>
            <person name="Grigoriev I.V."/>
            <person name="Hibbett D.S."/>
            <person name="Martin F."/>
            <person name="Nordberg H.P."/>
            <person name="Cantor M.N."/>
            <person name="Hua S.X."/>
        </authorList>
    </citation>
    <scope>NUCLEOTIDE SEQUENCE [LARGE SCALE GENOMIC DNA]</scope>
    <source>
        <strain evidence="7 8">MUT 4182</strain>
    </source>
</reference>
<dbReference type="HOGENOM" id="CLU_079143_2_0_1"/>
<proteinExistence type="inferred from homology"/>
<comment type="similarity">
    <text evidence="1">Belongs to the Gfa family.</text>
</comment>
<evidence type="ECO:0000256" key="3">
    <source>
        <dbReference type="ARBA" id="ARBA00022833"/>
    </source>
</evidence>
<protein>
    <recommendedName>
        <fullName evidence="6">CENP-V/GFA domain-containing protein</fullName>
    </recommendedName>
</protein>
<keyword evidence="2" id="KW-0479">Metal-binding</keyword>
<keyword evidence="3" id="KW-0862">Zinc</keyword>
<dbReference type="AlphaFoldDB" id="A0A0C3LJH9"/>
<dbReference type="STRING" id="1051891.A0A0C3LJH9"/>
<dbReference type="Proteomes" id="UP000054248">
    <property type="component" value="Unassembled WGS sequence"/>
</dbReference>
<name>A0A0C3LJH9_9AGAM</name>
<reference evidence="8" key="2">
    <citation type="submission" date="2015-01" db="EMBL/GenBank/DDBJ databases">
        <title>Evolutionary Origins and Diversification of the Mycorrhizal Mutualists.</title>
        <authorList>
            <consortium name="DOE Joint Genome Institute"/>
            <consortium name="Mycorrhizal Genomics Consortium"/>
            <person name="Kohler A."/>
            <person name="Kuo A."/>
            <person name="Nagy L.G."/>
            <person name="Floudas D."/>
            <person name="Copeland A."/>
            <person name="Barry K.W."/>
            <person name="Cichocki N."/>
            <person name="Veneault-Fourrey C."/>
            <person name="LaButti K."/>
            <person name="Lindquist E.A."/>
            <person name="Lipzen A."/>
            <person name="Lundell T."/>
            <person name="Morin E."/>
            <person name="Murat C."/>
            <person name="Riley R."/>
            <person name="Ohm R."/>
            <person name="Sun H."/>
            <person name="Tunlid A."/>
            <person name="Henrissat B."/>
            <person name="Grigoriev I.V."/>
            <person name="Hibbett D.S."/>
            <person name="Martin F."/>
        </authorList>
    </citation>
    <scope>NUCLEOTIDE SEQUENCE [LARGE SCALE GENOMIC DNA]</scope>
    <source>
        <strain evidence="8">MUT 4182</strain>
    </source>
</reference>
<dbReference type="EMBL" id="KN822944">
    <property type="protein sequence ID" value="KIO34238.1"/>
    <property type="molecule type" value="Genomic_DNA"/>
</dbReference>
<evidence type="ECO:0000256" key="4">
    <source>
        <dbReference type="ARBA" id="ARBA00023239"/>
    </source>
</evidence>
<evidence type="ECO:0000259" key="6">
    <source>
        <dbReference type="PROSITE" id="PS51891"/>
    </source>
</evidence>
<organism evidence="7 8">
    <name type="scientific">Tulasnella calospora MUT 4182</name>
    <dbReference type="NCBI Taxonomy" id="1051891"/>
    <lineage>
        <taxon>Eukaryota</taxon>
        <taxon>Fungi</taxon>
        <taxon>Dikarya</taxon>
        <taxon>Basidiomycota</taxon>
        <taxon>Agaricomycotina</taxon>
        <taxon>Agaricomycetes</taxon>
        <taxon>Cantharellales</taxon>
        <taxon>Tulasnellaceae</taxon>
        <taxon>Tulasnella</taxon>
    </lineage>
</organism>
<dbReference type="InterPro" id="IPR006913">
    <property type="entry name" value="CENP-V/GFA"/>
</dbReference>